<keyword evidence="2" id="KW-0732">Signal</keyword>
<dbReference type="EMBL" id="JBFOHK010000001">
    <property type="protein sequence ID" value="MEW9570697.1"/>
    <property type="molecule type" value="Genomic_DNA"/>
</dbReference>
<organism evidence="4 5">
    <name type="scientific">Rhodanobacter lycopersici</name>
    <dbReference type="NCBI Taxonomy" id="3162487"/>
    <lineage>
        <taxon>Bacteria</taxon>
        <taxon>Pseudomonadati</taxon>
        <taxon>Pseudomonadota</taxon>
        <taxon>Gammaproteobacteria</taxon>
        <taxon>Lysobacterales</taxon>
        <taxon>Rhodanobacteraceae</taxon>
        <taxon>Rhodanobacter</taxon>
    </lineage>
</organism>
<feature type="signal peptide" evidence="2">
    <location>
        <begin position="1"/>
        <end position="19"/>
    </location>
</feature>
<dbReference type="NCBIfam" id="TIGR01845">
    <property type="entry name" value="outer_NodT"/>
    <property type="match status" value="1"/>
</dbReference>
<feature type="compositionally biased region" description="Polar residues" evidence="3">
    <location>
        <begin position="115"/>
        <end position="126"/>
    </location>
</feature>
<gene>
    <name evidence="4" type="ORF">ABQJ54_02960</name>
</gene>
<evidence type="ECO:0000256" key="2">
    <source>
        <dbReference type="RuleBase" id="RU362097"/>
    </source>
</evidence>
<dbReference type="InterPro" id="IPR003423">
    <property type="entry name" value="OMP_efflux"/>
</dbReference>
<keyword evidence="2" id="KW-0812">Transmembrane</keyword>
<comment type="similarity">
    <text evidence="1 2">Belongs to the outer membrane factor (OMF) (TC 1.B.17) family.</text>
</comment>
<sequence length="489" mass="52372">MRTILALALASLLAGCSLAPVYKAPAVPVPAAYKEGTGLWTHAAPADMSPRGNWWTMFNDPELDKLEQLLDANSPSLAIALARYERASAFESEARAGLFPHLGVGGSASDDRQSNNRPLRGSNQPNEYDDDSVQFGAGYEFDLWGRIRNEVAAGHAQAQAAQADLASARLSLEARLAGDYFQLRGYDFQAQILQSSLKAYQQGLTLTRNRMEGGIASGLSVARAQNQLSDAHAQIDEVAAQRALTEHAIATLIGVPAPDFTLPASSQKTHVPTIPASVPSTLLQRRPDIAAAERRTFAANAGIGVARAAFFPDVGISGMYGWQDTGEGNLFSFGNRTWALGPFVSLPLFDGGLRRARARQAHAEFDEASAQYRLTVLDAFEQVEDNLALFTRLTHEAHDEDAAASSAQAAQQIATNRYTEGIINYLDVVTAQTAYLTAERAAQQVRTRRLQASVALVRALGGGWDAAMLKKPPIPVGAASAATGRTNRG</sequence>
<comment type="subcellular location">
    <subcellularLocation>
        <location evidence="2">Cell outer membrane</location>
        <topology evidence="2">Lipid-anchor</topology>
    </subcellularLocation>
</comment>
<accession>A0ABV3QAG1</accession>
<keyword evidence="5" id="KW-1185">Reference proteome</keyword>
<protein>
    <submittedName>
        <fullName evidence="4">Efflux transporter outer membrane subunit</fullName>
    </submittedName>
</protein>
<evidence type="ECO:0000313" key="4">
    <source>
        <dbReference type="EMBL" id="MEW9570697.1"/>
    </source>
</evidence>
<evidence type="ECO:0000256" key="3">
    <source>
        <dbReference type="SAM" id="MobiDB-lite"/>
    </source>
</evidence>
<dbReference type="InterPro" id="IPR010131">
    <property type="entry name" value="MdtP/NodT-like"/>
</dbReference>
<feature type="chain" id="PRO_5045014010" evidence="2">
    <location>
        <begin position="20"/>
        <end position="489"/>
    </location>
</feature>
<dbReference type="RefSeq" id="WP_367852773.1">
    <property type="nucleotide sequence ID" value="NZ_JBFOHK010000001.1"/>
</dbReference>
<keyword evidence="2" id="KW-0472">Membrane</keyword>
<feature type="region of interest" description="Disordered" evidence="3">
    <location>
        <begin position="102"/>
        <end position="133"/>
    </location>
</feature>
<dbReference type="Gene3D" id="2.20.200.10">
    <property type="entry name" value="Outer membrane efflux proteins (OEP)"/>
    <property type="match status" value="1"/>
</dbReference>
<reference evidence="4 5" key="1">
    <citation type="submission" date="2024-06" db="EMBL/GenBank/DDBJ databases">
        <authorList>
            <person name="Woo H."/>
        </authorList>
    </citation>
    <scope>NUCLEOTIDE SEQUENCE [LARGE SCALE GENOMIC DNA]</scope>
    <source>
        <strain evidence="4 5">Si-c</strain>
    </source>
</reference>
<keyword evidence="2" id="KW-0449">Lipoprotein</keyword>
<evidence type="ECO:0000313" key="5">
    <source>
        <dbReference type="Proteomes" id="UP001556220"/>
    </source>
</evidence>
<dbReference type="SUPFAM" id="SSF56954">
    <property type="entry name" value="Outer membrane efflux proteins (OEP)"/>
    <property type="match status" value="1"/>
</dbReference>
<name>A0ABV3QAG1_9GAMM</name>
<keyword evidence="2" id="KW-0564">Palmitate</keyword>
<dbReference type="Gene3D" id="1.20.1600.10">
    <property type="entry name" value="Outer membrane efflux proteins (OEP)"/>
    <property type="match status" value="1"/>
</dbReference>
<dbReference type="PROSITE" id="PS51257">
    <property type="entry name" value="PROKAR_LIPOPROTEIN"/>
    <property type="match status" value="1"/>
</dbReference>
<keyword evidence="2" id="KW-1134">Transmembrane beta strand</keyword>
<dbReference type="Proteomes" id="UP001556220">
    <property type="component" value="Unassembled WGS sequence"/>
</dbReference>
<evidence type="ECO:0000256" key="1">
    <source>
        <dbReference type="ARBA" id="ARBA00007613"/>
    </source>
</evidence>
<proteinExistence type="inferred from homology"/>
<dbReference type="Pfam" id="PF02321">
    <property type="entry name" value="OEP"/>
    <property type="match status" value="2"/>
</dbReference>
<dbReference type="PANTHER" id="PTHR30203">
    <property type="entry name" value="OUTER MEMBRANE CATION EFFLUX PROTEIN"/>
    <property type="match status" value="1"/>
</dbReference>
<dbReference type="PANTHER" id="PTHR30203:SF33">
    <property type="entry name" value="BLR4455 PROTEIN"/>
    <property type="match status" value="1"/>
</dbReference>
<comment type="caution">
    <text evidence="4">The sequence shown here is derived from an EMBL/GenBank/DDBJ whole genome shotgun (WGS) entry which is preliminary data.</text>
</comment>